<keyword evidence="2" id="KW-0418">Kinase</keyword>
<evidence type="ECO:0000256" key="1">
    <source>
        <dbReference type="PROSITE-ProRule" id="PRU10141"/>
    </source>
</evidence>
<reference evidence="2" key="1">
    <citation type="journal article" date="2023" name="PLoS Negl. Trop. Dis.">
        <title>A genome sequence for Biomphalaria pfeifferi, the major vector snail for the human-infecting parasite Schistosoma mansoni.</title>
        <authorList>
            <person name="Bu L."/>
            <person name="Lu L."/>
            <person name="Laidemitt M.R."/>
            <person name="Zhang S.M."/>
            <person name="Mutuku M."/>
            <person name="Mkoji G."/>
            <person name="Steinauer M."/>
            <person name="Loker E.S."/>
        </authorList>
    </citation>
    <scope>NUCLEOTIDE SEQUENCE</scope>
    <source>
        <strain evidence="2">KasaAsao</strain>
    </source>
</reference>
<comment type="caution">
    <text evidence="2">The sequence shown here is derived from an EMBL/GenBank/DDBJ whole genome shotgun (WGS) entry which is preliminary data.</text>
</comment>
<dbReference type="PROSITE" id="PS00107">
    <property type="entry name" value="PROTEIN_KINASE_ATP"/>
    <property type="match status" value="1"/>
</dbReference>
<accession>A0AAD8C592</accession>
<feature type="non-terminal residue" evidence="2">
    <location>
        <position position="64"/>
    </location>
</feature>
<feature type="binding site" evidence="1">
    <location>
        <position position="54"/>
    </location>
    <ligand>
        <name>ATP</name>
        <dbReference type="ChEBI" id="CHEBI:30616"/>
    </ligand>
</feature>
<dbReference type="AlphaFoldDB" id="A0AAD8C592"/>
<keyword evidence="1" id="KW-0547">Nucleotide-binding</keyword>
<reference evidence="2" key="2">
    <citation type="submission" date="2023-04" db="EMBL/GenBank/DDBJ databases">
        <authorList>
            <person name="Bu L."/>
            <person name="Lu L."/>
            <person name="Laidemitt M.R."/>
            <person name="Zhang S.M."/>
            <person name="Mutuku M."/>
            <person name="Mkoji G."/>
            <person name="Steinauer M."/>
            <person name="Loker E.S."/>
        </authorList>
    </citation>
    <scope>NUCLEOTIDE SEQUENCE</scope>
    <source>
        <strain evidence="2">KasaAsao</strain>
        <tissue evidence="2">Whole Snail</tissue>
    </source>
</reference>
<dbReference type="GO" id="GO:0016301">
    <property type="term" value="F:kinase activity"/>
    <property type="evidence" value="ECO:0007669"/>
    <property type="project" value="UniProtKB-KW"/>
</dbReference>
<evidence type="ECO:0000313" key="3">
    <source>
        <dbReference type="Proteomes" id="UP001233172"/>
    </source>
</evidence>
<dbReference type="InterPro" id="IPR017441">
    <property type="entry name" value="Protein_kinase_ATP_BS"/>
</dbReference>
<name>A0AAD8C592_BIOPF</name>
<gene>
    <name evidence="2" type="ORF">Bpfe_004685</name>
</gene>
<proteinExistence type="predicted"/>
<keyword evidence="2" id="KW-0808">Transferase</keyword>
<keyword evidence="1" id="KW-0067">ATP-binding</keyword>
<dbReference type="InterPro" id="IPR011009">
    <property type="entry name" value="Kinase-like_dom_sf"/>
</dbReference>
<sequence length="64" mass="7486">MQQEMNLSKFEFDGDGDKNVKNWKKIKQIGCGHFSHVYHAKAFTPDAEWDVAVKEINVKFDKKE</sequence>
<dbReference type="EMBL" id="JASAOG010000012">
    <property type="protein sequence ID" value="KAK0065888.1"/>
    <property type="molecule type" value="Genomic_DNA"/>
</dbReference>
<dbReference type="SUPFAM" id="SSF56112">
    <property type="entry name" value="Protein kinase-like (PK-like)"/>
    <property type="match status" value="1"/>
</dbReference>
<dbReference type="Gene3D" id="3.30.200.20">
    <property type="entry name" value="Phosphorylase Kinase, domain 1"/>
    <property type="match status" value="1"/>
</dbReference>
<organism evidence="2 3">
    <name type="scientific">Biomphalaria pfeifferi</name>
    <name type="common">Bloodfluke planorb</name>
    <name type="synonym">Freshwater snail</name>
    <dbReference type="NCBI Taxonomy" id="112525"/>
    <lineage>
        <taxon>Eukaryota</taxon>
        <taxon>Metazoa</taxon>
        <taxon>Spiralia</taxon>
        <taxon>Lophotrochozoa</taxon>
        <taxon>Mollusca</taxon>
        <taxon>Gastropoda</taxon>
        <taxon>Heterobranchia</taxon>
        <taxon>Euthyneura</taxon>
        <taxon>Panpulmonata</taxon>
        <taxon>Hygrophila</taxon>
        <taxon>Lymnaeoidea</taxon>
        <taxon>Planorbidae</taxon>
        <taxon>Biomphalaria</taxon>
    </lineage>
</organism>
<dbReference type="GO" id="GO:0005524">
    <property type="term" value="F:ATP binding"/>
    <property type="evidence" value="ECO:0007669"/>
    <property type="project" value="UniProtKB-UniRule"/>
</dbReference>
<keyword evidence="3" id="KW-1185">Reference proteome</keyword>
<protein>
    <submittedName>
        <fullName evidence="2">Serine/threonine-protein kinase 4-like isoform X2</fullName>
    </submittedName>
</protein>
<dbReference type="Proteomes" id="UP001233172">
    <property type="component" value="Unassembled WGS sequence"/>
</dbReference>
<evidence type="ECO:0000313" key="2">
    <source>
        <dbReference type="EMBL" id="KAK0065888.1"/>
    </source>
</evidence>